<accession>A0AAV0B8S3</accession>
<feature type="compositionally biased region" description="Acidic residues" evidence="1">
    <location>
        <begin position="394"/>
        <end position="405"/>
    </location>
</feature>
<dbReference type="EMBL" id="CALTRL010003814">
    <property type="protein sequence ID" value="CAH7682031.1"/>
    <property type="molecule type" value="Genomic_DNA"/>
</dbReference>
<dbReference type="AlphaFoldDB" id="A0AAV0B8S3"/>
<name>A0AAV0B8S3_PHAPC</name>
<reference evidence="2" key="1">
    <citation type="submission" date="2022-06" db="EMBL/GenBank/DDBJ databases">
        <authorList>
            <consortium name="SYNGENTA / RWTH Aachen University"/>
        </authorList>
    </citation>
    <scope>NUCLEOTIDE SEQUENCE</scope>
</reference>
<comment type="caution">
    <text evidence="2">The sequence shown here is derived from an EMBL/GenBank/DDBJ whole genome shotgun (WGS) entry which is preliminary data.</text>
</comment>
<sequence>MVFLVKTPCRATLSSGEEELEDCPKIWISGWGHQKNESYEMFDISSIQTIEQLNEKEEKVIEFFKAHDRAATSESKINQARNLIEQFRRETLLQLPSCKLGDAEASYTFQAGHQPFDRLLYLLDRYTEYSNSIGLSAWPVHYLKVAIWIKGDVISLRSRIVPLRKTVRCYITTMETIRVKTQRFFPKFYERQQKPLLTSGVLKELLNTLPITRSSSITGTGWEGDVKEIGAGAADYESTLIEIRKISGDSKAEEAFSIVKASRSQTSNPNGLKFAKKKPDPHIHTLNRYHHFCTSNRIPTWPIEPLRVSIWLKDSVLSVTSSEYSRFKVSLRTVQVYLSRLEYARLRTEILFKDEFGEVATSSLYRSQAINDVLESFASTEPKIFSNRESSLTTEEDQMDGEFSDIESRKRKHFSDQNLAYLSSRNTFRRDDEEETYRQSSPSEDSDDSRYSPRPRSTSSESVSSSDDSRSSAYSSSLSQKGRLSYILCSDYEVPDYNRSYQDFGGKYSSEKHQEIGKSAFSLAPLKTPRLIVRPRFVIPSIENFVFSLHDK</sequence>
<feature type="region of interest" description="Disordered" evidence="1">
    <location>
        <begin position="425"/>
        <end position="475"/>
    </location>
</feature>
<keyword evidence="3" id="KW-1185">Reference proteome</keyword>
<evidence type="ECO:0000256" key="1">
    <source>
        <dbReference type="SAM" id="MobiDB-lite"/>
    </source>
</evidence>
<organism evidence="2 3">
    <name type="scientific">Phakopsora pachyrhizi</name>
    <name type="common">Asian soybean rust disease fungus</name>
    <dbReference type="NCBI Taxonomy" id="170000"/>
    <lineage>
        <taxon>Eukaryota</taxon>
        <taxon>Fungi</taxon>
        <taxon>Dikarya</taxon>
        <taxon>Basidiomycota</taxon>
        <taxon>Pucciniomycotina</taxon>
        <taxon>Pucciniomycetes</taxon>
        <taxon>Pucciniales</taxon>
        <taxon>Phakopsoraceae</taxon>
        <taxon>Phakopsora</taxon>
    </lineage>
</organism>
<protein>
    <submittedName>
        <fullName evidence="2">Uncharacterized protein</fullName>
    </submittedName>
</protein>
<feature type="region of interest" description="Disordered" evidence="1">
    <location>
        <begin position="387"/>
        <end position="407"/>
    </location>
</feature>
<evidence type="ECO:0000313" key="2">
    <source>
        <dbReference type="EMBL" id="CAH7682031.1"/>
    </source>
</evidence>
<dbReference type="Proteomes" id="UP001153365">
    <property type="component" value="Unassembled WGS sequence"/>
</dbReference>
<proteinExistence type="predicted"/>
<gene>
    <name evidence="2" type="ORF">PPACK8108_LOCUS14726</name>
</gene>
<evidence type="ECO:0000313" key="3">
    <source>
        <dbReference type="Proteomes" id="UP001153365"/>
    </source>
</evidence>
<feature type="compositionally biased region" description="Low complexity" evidence="1">
    <location>
        <begin position="452"/>
        <end position="475"/>
    </location>
</feature>